<organism evidence="2 3">
    <name type="scientific">Pseudoalteromonas qingdaonensis</name>
    <dbReference type="NCBI Taxonomy" id="3131913"/>
    <lineage>
        <taxon>Bacteria</taxon>
        <taxon>Pseudomonadati</taxon>
        <taxon>Pseudomonadota</taxon>
        <taxon>Gammaproteobacteria</taxon>
        <taxon>Alteromonadales</taxon>
        <taxon>Pseudoalteromonadaceae</taxon>
        <taxon>Pseudoalteromonas</taxon>
    </lineage>
</organism>
<comment type="caution">
    <text evidence="2">The sequence shown here is derived from an EMBL/GenBank/DDBJ whole genome shotgun (WGS) entry which is preliminary data.</text>
</comment>
<feature type="transmembrane region" description="Helical" evidence="1">
    <location>
        <begin position="322"/>
        <end position="340"/>
    </location>
</feature>
<dbReference type="InterPro" id="IPR010364">
    <property type="entry name" value="Uncharacterised_IM_CreD"/>
</dbReference>
<evidence type="ECO:0000256" key="1">
    <source>
        <dbReference type="SAM" id="Phobius"/>
    </source>
</evidence>
<proteinExistence type="predicted"/>
<dbReference type="Pfam" id="PF06123">
    <property type="entry name" value="CreD"/>
    <property type="match status" value="1"/>
</dbReference>
<dbReference type="PIRSF" id="PIRSF004548">
    <property type="entry name" value="CreD"/>
    <property type="match status" value="1"/>
</dbReference>
<reference evidence="2 3" key="1">
    <citation type="submission" date="2024-03" db="EMBL/GenBank/DDBJ databases">
        <title>Pseudoalteromonas qingdaonensis sp. nov., isolated from the intestines of marine benthic organisms.</title>
        <authorList>
            <person name="Lin X."/>
            <person name="Fang S."/>
            <person name="Hu X."/>
        </authorList>
    </citation>
    <scope>NUCLEOTIDE SEQUENCE [LARGE SCALE GENOMIC DNA]</scope>
    <source>
        <strain evidence="2 3">YIC-827</strain>
    </source>
</reference>
<evidence type="ECO:0000313" key="2">
    <source>
        <dbReference type="EMBL" id="MEM0515693.1"/>
    </source>
</evidence>
<feature type="transmembrane region" description="Helical" evidence="1">
    <location>
        <begin position="297"/>
        <end position="315"/>
    </location>
</feature>
<keyword evidence="1" id="KW-1133">Transmembrane helix</keyword>
<dbReference type="PANTHER" id="PTHR30092:SF0">
    <property type="entry name" value="INNER MEMBRANE PROTEIN CRED"/>
    <property type="match status" value="1"/>
</dbReference>
<dbReference type="RefSeq" id="WP_342678555.1">
    <property type="nucleotide sequence ID" value="NZ_JBCGCU010000009.1"/>
</dbReference>
<dbReference type="EMBL" id="JBCGCU010000009">
    <property type="protein sequence ID" value="MEM0515693.1"/>
    <property type="molecule type" value="Genomic_DNA"/>
</dbReference>
<evidence type="ECO:0000313" key="3">
    <source>
        <dbReference type="Proteomes" id="UP001447008"/>
    </source>
</evidence>
<name>A0ABU9N096_9GAMM</name>
<dbReference type="Proteomes" id="UP001447008">
    <property type="component" value="Unassembled WGS sequence"/>
</dbReference>
<dbReference type="PANTHER" id="PTHR30092">
    <property type="entry name" value="INNER MEMBRANE PROTEIN CRED"/>
    <property type="match status" value="1"/>
</dbReference>
<dbReference type="NCBIfam" id="NF008712">
    <property type="entry name" value="PRK11715.1-1"/>
    <property type="match status" value="1"/>
</dbReference>
<gene>
    <name evidence="2" type="primary">creD</name>
    <name evidence="2" type="ORF">WCN91_09775</name>
</gene>
<keyword evidence="1" id="KW-0812">Transmembrane</keyword>
<protein>
    <submittedName>
        <fullName evidence="2">Cell envelope integrity protein CreD</fullName>
    </submittedName>
</protein>
<keyword evidence="1" id="KW-0472">Membrane</keyword>
<feature type="transmembrane region" description="Helical" evidence="1">
    <location>
        <begin position="346"/>
        <end position="367"/>
    </location>
</feature>
<keyword evidence="3" id="KW-1185">Reference proteome</keyword>
<sequence>MRQKLGNKLLIIAGLVLLILVPIMMIKGLIMERSERHQEVQQEIARSSSGEQGIIGPFLYLEYMEPKHNEQGQSYTVLHKRLLLPSELKWQAQLSTYEKFRGIYKANLYRSQNDISATFNTRKLKDYEDKDITKLNLVMVVQDIRGIGVGSMAQMAGEQLAFLPGSQIKQLADGVHAPLDLQTLLTQEKVSVQINLNLQGMKRFAIAPVGEETHVTMTADWPHPSFVGDYLPTSSSIDSEQFTAKWQTNFFATNMQELFGNCVRSKGDCSNLRERSLGVNLVDGVDHYLKSHRATNYALLVLVLVFSSFFLLEILRKDAIHPVQYGFVGLAIAVFYLMLVSLSEHFGFNLAYLVSALASSLLLSIYVAGMLHSSRQGGVFLGAIALLYGVLFSLLAAEDYALLMGATLVFAVLSLIMMLTRKFNWYGNNED</sequence>
<feature type="transmembrane region" description="Helical" evidence="1">
    <location>
        <begin position="402"/>
        <end position="420"/>
    </location>
</feature>
<accession>A0ABU9N096</accession>
<feature type="transmembrane region" description="Helical" evidence="1">
    <location>
        <begin position="379"/>
        <end position="396"/>
    </location>
</feature>